<name>A0A8X7UNU6_BRACI</name>
<proteinExistence type="predicted"/>
<keyword evidence="2" id="KW-1185">Reference proteome</keyword>
<evidence type="ECO:0000313" key="2">
    <source>
        <dbReference type="Proteomes" id="UP000886595"/>
    </source>
</evidence>
<protein>
    <submittedName>
        <fullName evidence="1">Uncharacterized protein</fullName>
    </submittedName>
</protein>
<dbReference type="EMBL" id="JAAMPC010000011">
    <property type="protein sequence ID" value="KAG2282891.1"/>
    <property type="molecule type" value="Genomic_DNA"/>
</dbReference>
<comment type="caution">
    <text evidence="1">The sequence shown here is derived from an EMBL/GenBank/DDBJ whole genome shotgun (WGS) entry which is preliminary data.</text>
</comment>
<dbReference type="Proteomes" id="UP000886595">
    <property type="component" value="Unassembled WGS sequence"/>
</dbReference>
<dbReference type="AlphaFoldDB" id="A0A8X7UNU6"/>
<gene>
    <name evidence="1" type="ORF">Bca52824_054111</name>
</gene>
<reference evidence="1 2" key="1">
    <citation type="submission" date="2020-02" db="EMBL/GenBank/DDBJ databases">
        <authorList>
            <person name="Ma Q."/>
            <person name="Huang Y."/>
            <person name="Song X."/>
            <person name="Pei D."/>
        </authorList>
    </citation>
    <scope>NUCLEOTIDE SEQUENCE [LARGE SCALE GENOMIC DNA]</scope>
    <source>
        <strain evidence="1">Sxm20200214</strain>
        <tissue evidence="1">Leaf</tissue>
    </source>
</reference>
<organism evidence="1 2">
    <name type="scientific">Brassica carinata</name>
    <name type="common">Ethiopian mustard</name>
    <name type="synonym">Abyssinian cabbage</name>
    <dbReference type="NCBI Taxonomy" id="52824"/>
    <lineage>
        <taxon>Eukaryota</taxon>
        <taxon>Viridiplantae</taxon>
        <taxon>Streptophyta</taxon>
        <taxon>Embryophyta</taxon>
        <taxon>Tracheophyta</taxon>
        <taxon>Spermatophyta</taxon>
        <taxon>Magnoliopsida</taxon>
        <taxon>eudicotyledons</taxon>
        <taxon>Gunneridae</taxon>
        <taxon>Pentapetalae</taxon>
        <taxon>rosids</taxon>
        <taxon>malvids</taxon>
        <taxon>Brassicales</taxon>
        <taxon>Brassicaceae</taxon>
        <taxon>Brassiceae</taxon>
        <taxon>Brassica</taxon>
    </lineage>
</organism>
<accession>A0A8X7UNU6</accession>
<sequence length="120" mass="13600">MTLSDCRRTHWENILYFNERKMFVMFSDQVPGPDAEGMRSVGVLLLRVGGSHPLNSTLPFGGFSLGVNEVFYAYHLAPINGGEGHFHLRARSGLLIVDELSKNDRKGPVFRKKHQRDMLL</sequence>
<evidence type="ECO:0000313" key="1">
    <source>
        <dbReference type="EMBL" id="KAG2282891.1"/>
    </source>
</evidence>